<proteinExistence type="predicted"/>
<dbReference type="EMBL" id="CVMG01000033">
    <property type="protein sequence ID" value="CRG51874.1"/>
    <property type="molecule type" value="Genomic_DNA"/>
</dbReference>
<accession>A0ABP1ZJQ2</accession>
<name>A0ABP1ZJQ2_9GAMM</name>
<evidence type="ECO:0000313" key="3">
    <source>
        <dbReference type="Proteomes" id="UP000047420"/>
    </source>
</evidence>
<keyword evidence="3" id="KW-1185">Reference proteome</keyword>
<comment type="caution">
    <text evidence="2">The sequence shown here is derived from an EMBL/GenBank/DDBJ whole genome shotgun (WGS) entry which is preliminary data.</text>
</comment>
<organism evidence="2 3">
    <name type="scientific">Yersinia wautersii</name>
    <dbReference type="NCBI Taxonomy" id="1341643"/>
    <lineage>
        <taxon>Bacteria</taxon>
        <taxon>Pseudomonadati</taxon>
        <taxon>Pseudomonadota</taxon>
        <taxon>Gammaproteobacteria</taxon>
        <taxon>Enterobacterales</taxon>
        <taxon>Yersiniaceae</taxon>
        <taxon>Yersinia</taxon>
    </lineage>
</organism>
<reference evidence="2 3" key="1">
    <citation type="submission" date="2015-03" db="EMBL/GenBank/DDBJ databases">
        <authorList>
            <consortium name="Pathogen Informatics"/>
            <person name="Murphy D."/>
        </authorList>
    </citation>
    <scope>NUCLEOTIDE SEQUENCE [LARGE SCALE GENOMIC DNA]</scope>
    <source>
        <strain evidence="2 3">WP-931201</strain>
    </source>
</reference>
<gene>
    <name evidence="2" type="ORF">ERS008478_03522</name>
</gene>
<feature type="transmembrane region" description="Helical" evidence="1">
    <location>
        <begin position="233"/>
        <end position="252"/>
    </location>
</feature>
<dbReference type="Proteomes" id="UP000047420">
    <property type="component" value="Unassembled WGS sequence"/>
</dbReference>
<keyword evidence="1" id="KW-1133">Transmembrane helix</keyword>
<feature type="transmembrane region" description="Helical" evidence="1">
    <location>
        <begin position="258"/>
        <end position="278"/>
    </location>
</feature>
<evidence type="ECO:0000256" key="1">
    <source>
        <dbReference type="SAM" id="Phobius"/>
    </source>
</evidence>
<sequence>MAREIYDPSWTGAMGDFLNGNTKINQLKPQHEFFDSIGLEKILRNEKQYHVVLTTAEANDIIDDITNRTQKKMGVSTPESFARGVGEQITSMEAFSRGIDINDPFAPIFKVTDPTSTYAGNIHDVRGLYNVIMEFKKIGIKATIFIGDNGTKFVKISGYAGLRKIITGTRYLTTNPQILEMGIGLRGIASGIVRGAKFCIIFSIGYRISECIFKNEHTLVDFVGNITMDMAKIAVASATSFLLGSVLTAVGFFGGSVIAVAFAVFVLGVAITIGLDFLDKKYGISVKIIALLKKAMEIHPRTPEANLQYILNGLGGK</sequence>
<keyword evidence="1" id="KW-0472">Membrane</keyword>
<protein>
    <submittedName>
        <fullName evidence="2">Membrane protein</fullName>
    </submittedName>
</protein>
<keyword evidence="1" id="KW-0812">Transmembrane</keyword>
<evidence type="ECO:0000313" key="2">
    <source>
        <dbReference type="EMBL" id="CRG51874.1"/>
    </source>
</evidence>